<dbReference type="Proteomes" id="UP001642409">
    <property type="component" value="Unassembled WGS sequence"/>
</dbReference>
<reference evidence="1" key="1">
    <citation type="submission" date="2023-06" db="EMBL/GenBank/DDBJ databases">
        <authorList>
            <person name="Kurt Z."/>
        </authorList>
    </citation>
    <scope>NUCLEOTIDE SEQUENCE</scope>
</reference>
<evidence type="ECO:0000313" key="1">
    <source>
        <dbReference type="EMBL" id="CAI9970673.1"/>
    </source>
</evidence>
<sequence length="277" mass="33066">MSKEDFSSKTPQQLCQLIQDFDKQTSDKFFKLVSKTVEPIISYGDQRLNFKLMYSVVLYQGILTKEDKQLIISKIVEYPDLNPTQLGAMLQNNQLQGKNIFQRKIVSFINNYFKKVNQKPKIEKQNVQQTQSSQINLNFVEQSQNMIAMFTQFYKKAIYELKGKNINEPKQLCQEIDKLNKTESFQFWDYVAQLYPQKDRQKARKYFTNSYQRIIFSDCLNNEDRQYITEYLQNNTPSTPLEITKALQQQYFKDRDIFPKDIAKFIDYTQHKFKLKM</sequence>
<evidence type="ECO:0000313" key="3">
    <source>
        <dbReference type="Proteomes" id="UP001642409"/>
    </source>
</evidence>
<organism evidence="1">
    <name type="scientific">Hexamita inflata</name>
    <dbReference type="NCBI Taxonomy" id="28002"/>
    <lineage>
        <taxon>Eukaryota</taxon>
        <taxon>Metamonada</taxon>
        <taxon>Diplomonadida</taxon>
        <taxon>Hexamitidae</taxon>
        <taxon>Hexamitinae</taxon>
        <taxon>Hexamita</taxon>
    </lineage>
</organism>
<gene>
    <name evidence="1" type="ORF">HINF_LOCUS58318</name>
    <name evidence="2" type="ORF">HINF_LOCUS60969</name>
</gene>
<reference evidence="2 3" key="2">
    <citation type="submission" date="2024-07" db="EMBL/GenBank/DDBJ databases">
        <authorList>
            <person name="Akdeniz Z."/>
        </authorList>
    </citation>
    <scope>NUCLEOTIDE SEQUENCE [LARGE SCALE GENOMIC DNA]</scope>
</reference>
<keyword evidence="3" id="KW-1185">Reference proteome</keyword>
<accession>A0AA86R9A1</accession>
<dbReference type="AlphaFoldDB" id="A0AA86R9A1"/>
<dbReference type="EMBL" id="CATOUU010001079">
    <property type="protein sequence ID" value="CAI9970673.1"/>
    <property type="molecule type" value="Genomic_DNA"/>
</dbReference>
<evidence type="ECO:0000313" key="2">
    <source>
        <dbReference type="EMBL" id="CAL6082177.1"/>
    </source>
</evidence>
<comment type="caution">
    <text evidence="1">The sequence shown here is derived from an EMBL/GenBank/DDBJ whole genome shotgun (WGS) entry which is preliminary data.</text>
</comment>
<name>A0AA86R9A1_9EUKA</name>
<dbReference type="EMBL" id="CAXDID020000361">
    <property type="protein sequence ID" value="CAL6082177.1"/>
    <property type="molecule type" value="Genomic_DNA"/>
</dbReference>
<proteinExistence type="predicted"/>
<protein>
    <submittedName>
        <fullName evidence="1">Uncharacterized protein</fullName>
    </submittedName>
</protein>